<reference evidence="6" key="1">
    <citation type="submission" date="2015-07" db="EMBL/GenBank/DDBJ databases">
        <title>Genome sequencing project for genomic taxonomy and phylogenomics of Bacillus-like bacteria.</title>
        <authorList>
            <person name="Liu B."/>
            <person name="Wang J."/>
            <person name="Zhu Y."/>
            <person name="Liu G."/>
            <person name="Chen Q."/>
            <person name="Chen Z."/>
            <person name="Lan J."/>
            <person name="Che J."/>
            <person name="Ge C."/>
            <person name="Shi H."/>
            <person name="Pan Z."/>
            <person name="Liu X."/>
        </authorList>
    </citation>
    <scope>NUCLEOTIDE SEQUENCE [LARGE SCALE GENOMIC DNA]</scope>
    <source>
        <strain evidence="6">FJAT-27997</strain>
    </source>
</reference>
<dbReference type="InterPro" id="IPR050624">
    <property type="entry name" value="HTH-type_Tx_Regulator"/>
</dbReference>
<dbReference type="SUPFAM" id="SSF46689">
    <property type="entry name" value="Homeodomain-like"/>
    <property type="match status" value="1"/>
</dbReference>
<sequence length="191" mass="22328">MKTRIIQAFIEETRNNGIKFRMDDLAKRLGISKRTLYEIFSSKVDILDSIIDLTLSEFDEQTRLIIDNPEFTLAEKIKKTIVVLPKYNEFYDLRILEQLKRFYPEQWERVNRELNQWDDLKALLEEGIQSGIIKDMNIDLLMKLIIGASNITLDRQFFLGHSISVTESFETIVDVLLSGILTEKNDEYTGT</sequence>
<comment type="caution">
    <text evidence="5">The sequence shown here is derived from an EMBL/GenBank/DDBJ whole genome shotgun (WGS) entry which is preliminary data.</text>
</comment>
<proteinExistence type="predicted"/>
<evidence type="ECO:0000313" key="5">
    <source>
        <dbReference type="EMBL" id="KMY49686.1"/>
    </source>
</evidence>
<keyword evidence="2 3" id="KW-0238">DNA-binding</keyword>
<dbReference type="PROSITE" id="PS50977">
    <property type="entry name" value="HTH_TETR_2"/>
    <property type="match status" value="1"/>
</dbReference>
<dbReference type="EMBL" id="LFZW01000001">
    <property type="protein sequence ID" value="KMY49686.1"/>
    <property type="molecule type" value="Genomic_DNA"/>
</dbReference>
<gene>
    <name evidence="5" type="ORF">AC625_09170</name>
</gene>
<dbReference type="PATRIC" id="fig|1679170.3.peg.2018"/>
<dbReference type="Gene3D" id="1.10.357.10">
    <property type="entry name" value="Tetracycline Repressor, domain 2"/>
    <property type="match status" value="1"/>
</dbReference>
<feature type="domain" description="HTH tetR-type" evidence="4">
    <location>
        <begin position="1"/>
        <end position="58"/>
    </location>
</feature>
<evidence type="ECO:0000256" key="3">
    <source>
        <dbReference type="PROSITE-ProRule" id="PRU00335"/>
    </source>
</evidence>
<dbReference type="SUPFAM" id="SSF48498">
    <property type="entry name" value="Tetracyclin repressor-like, C-terminal domain"/>
    <property type="match status" value="1"/>
</dbReference>
<dbReference type="Gene3D" id="1.10.10.60">
    <property type="entry name" value="Homeodomain-like"/>
    <property type="match status" value="1"/>
</dbReference>
<dbReference type="STRING" id="1679170.AC625_09170"/>
<dbReference type="AlphaFoldDB" id="A0A0K9GSU6"/>
<evidence type="ECO:0000313" key="6">
    <source>
        <dbReference type="Proteomes" id="UP000037146"/>
    </source>
</evidence>
<dbReference type="InterPro" id="IPR009057">
    <property type="entry name" value="Homeodomain-like_sf"/>
</dbReference>
<organism evidence="5 6">
    <name type="scientific">Peribacillus loiseleuriae</name>
    <dbReference type="NCBI Taxonomy" id="1679170"/>
    <lineage>
        <taxon>Bacteria</taxon>
        <taxon>Bacillati</taxon>
        <taxon>Bacillota</taxon>
        <taxon>Bacilli</taxon>
        <taxon>Bacillales</taxon>
        <taxon>Bacillaceae</taxon>
        <taxon>Peribacillus</taxon>
    </lineage>
</organism>
<keyword evidence="6" id="KW-1185">Reference proteome</keyword>
<dbReference type="RefSeq" id="WP_049681028.1">
    <property type="nucleotide sequence ID" value="NZ_LFZW01000001.1"/>
</dbReference>
<dbReference type="InterPro" id="IPR001647">
    <property type="entry name" value="HTH_TetR"/>
</dbReference>
<evidence type="ECO:0000259" key="4">
    <source>
        <dbReference type="PROSITE" id="PS50977"/>
    </source>
</evidence>
<feature type="DNA-binding region" description="H-T-H motif" evidence="3">
    <location>
        <begin position="21"/>
        <end position="40"/>
    </location>
</feature>
<evidence type="ECO:0000256" key="2">
    <source>
        <dbReference type="ARBA" id="ARBA00023125"/>
    </source>
</evidence>
<evidence type="ECO:0000256" key="1">
    <source>
        <dbReference type="ARBA" id="ARBA00022491"/>
    </source>
</evidence>
<name>A0A0K9GSU6_9BACI</name>
<dbReference type="PANTHER" id="PTHR43479:SF11">
    <property type="entry name" value="ACREF_ENVCD OPERON REPRESSOR-RELATED"/>
    <property type="match status" value="1"/>
</dbReference>
<dbReference type="Proteomes" id="UP000037146">
    <property type="component" value="Unassembled WGS sequence"/>
</dbReference>
<dbReference type="Pfam" id="PF00440">
    <property type="entry name" value="TetR_N"/>
    <property type="match status" value="1"/>
</dbReference>
<keyword evidence="1" id="KW-0678">Repressor</keyword>
<dbReference type="InterPro" id="IPR036271">
    <property type="entry name" value="Tet_transcr_reg_TetR-rel_C_sf"/>
</dbReference>
<dbReference type="GO" id="GO:0003677">
    <property type="term" value="F:DNA binding"/>
    <property type="evidence" value="ECO:0007669"/>
    <property type="project" value="UniProtKB-UniRule"/>
</dbReference>
<protein>
    <submittedName>
        <fullName evidence="5">Transcriptional regulator</fullName>
    </submittedName>
</protein>
<dbReference type="OrthoDB" id="9812134at2"/>
<accession>A0A0K9GSU6</accession>
<dbReference type="PANTHER" id="PTHR43479">
    <property type="entry name" value="ACREF/ENVCD OPERON REPRESSOR-RELATED"/>
    <property type="match status" value="1"/>
</dbReference>